<evidence type="ECO:0000256" key="1">
    <source>
        <dbReference type="ARBA" id="ARBA00005594"/>
    </source>
</evidence>
<dbReference type="SUPFAM" id="SSF47323">
    <property type="entry name" value="Anticodon-binding domain of a subclass of class I aminoacyl-tRNA synthetases"/>
    <property type="match status" value="1"/>
</dbReference>
<dbReference type="InterPro" id="IPR036695">
    <property type="entry name" value="Arg-tRNA-synth_N_sf"/>
</dbReference>
<dbReference type="Gene3D" id="1.10.730.10">
    <property type="entry name" value="Isoleucyl-tRNA Synthetase, Domain 1"/>
    <property type="match status" value="1"/>
</dbReference>
<dbReference type="EC" id="6.1.1.19" evidence="2"/>
<dbReference type="InterPro" id="IPR008909">
    <property type="entry name" value="DALR_anticod-bd"/>
</dbReference>
<evidence type="ECO:0000259" key="11">
    <source>
        <dbReference type="SMART" id="SM00836"/>
    </source>
</evidence>
<keyword evidence="13" id="KW-1185">Reference proteome</keyword>
<dbReference type="Proteomes" id="UP001476247">
    <property type="component" value="Unassembled WGS sequence"/>
</dbReference>
<comment type="caution">
    <text evidence="12">The sequence shown here is derived from an EMBL/GenBank/DDBJ whole genome shotgun (WGS) entry which is preliminary data.</text>
</comment>
<proteinExistence type="inferred from homology"/>
<dbReference type="InterPro" id="IPR001412">
    <property type="entry name" value="aa-tRNA-synth_I_CS"/>
</dbReference>
<evidence type="ECO:0000256" key="9">
    <source>
        <dbReference type="ARBA" id="ARBA00049339"/>
    </source>
</evidence>
<feature type="domain" description="DALR anticodon binding" evidence="11">
    <location>
        <begin position="454"/>
        <end position="569"/>
    </location>
</feature>
<dbReference type="InterPro" id="IPR014729">
    <property type="entry name" value="Rossmann-like_a/b/a_fold"/>
</dbReference>
<evidence type="ECO:0000313" key="13">
    <source>
        <dbReference type="Proteomes" id="UP001476247"/>
    </source>
</evidence>
<evidence type="ECO:0000256" key="8">
    <source>
        <dbReference type="ARBA" id="ARBA00033033"/>
    </source>
</evidence>
<evidence type="ECO:0000256" key="10">
    <source>
        <dbReference type="RuleBase" id="RU363038"/>
    </source>
</evidence>
<dbReference type="PANTHER" id="PTHR11956:SF11">
    <property type="entry name" value="ARGININE--TRNA LIGASE, MITOCHONDRIAL-RELATED"/>
    <property type="match status" value="1"/>
</dbReference>
<dbReference type="PANTHER" id="PTHR11956">
    <property type="entry name" value="ARGINYL-TRNA SYNTHETASE"/>
    <property type="match status" value="1"/>
</dbReference>
<name>A0ABP9Y1P3_9FUNG</name>
<keyword evidence="6 10" id="KW-0648">Protein biosynthesis</keyword>
<dbReference type="EMBL" id="BAABUJ010000017">
    <property type="protein sequence ID" value="GAA5800923.1"/>
    <property type="molecule type" value="Genomic_DNA"/>
</dbReference>
<comment type="similarity">
    <text evidence="1 10">Belongs to the class-I aminoacyl-tRNA synthetase family.</text>
</comment>
<evidence type="ECO:0000256" key="4">
    <source>
        <dbReference type="ARBA" id="ARBA00022741"/>
    </source>
</evidence>
<evidence type="ECO:0000256" key="3">
    <source>
        <dbReference type="ARBA" id="ARBA00022598"/>
    </source>
</evidence>
<evidence type="ECO:0000256" key="2">
    <source>
        <dbReference type="ARBA" id="ARBA00012837"/>
    </source>
</evidence>
<dbReference type="InterPro" id="IPR035684">
    <property type="entry name" value="ArgRS_core"/>
</dbReference>
<dbReference type="PROSITE" id="PS00178">
    <property type="entry name" value="AA_TRNA_LIGASE_I"/>
    <property type="match status" value="1"/>
</dbReference>
<evidence type="ECO:0000313" key="12">
    <source>
        <dbReference type="EMBL" id="GAA5800923.1"/>
    </source>
</evidence>
<dbReference type="CDD" id="cd07956">
    <property type="entry name" value="Anticodon_Ia_Arg"/>
    <property type="match status" value="1"/>
</dbReference>
<evidence type="ECO:0000256" key="6">
    <source>
        <dbReference type="ARBA" id="ARBA00022917"/>
    </source>
</evidence>
<protein>
    <recommendedName>
        <fullName evidence="2">arginine--tRNA ligase</fullName>
        <ecNumber evidence="2">6.1.1.19</ecNumber>
    </recommendedName>
    <alternativeName>
        <fullName evidence="8">Arginyl-tRNA synthetase</fullName>
    </alternativeName>
</protein>
<dbReference type="Pfam" id="PF05746">
    <property type="entry name" value="DALR_1"/>
    <property type="match status" value="1"/>
</dbReference>
<keyword evidence="3 10" id="KW-0436">Ligase</keyword>
<evidence type="ECO:0000256" key="7">
    <source>
        <dbReference type="ARBA" id="ARBA00023146"/>
    </source>
</evidence>
<dbReference type="Gene3D" id="3.30.1360.70">
    <property type="entry name" value="Arginyl tRNA synthetase N-terminal domain"/>
    <property type="match status" value="1"/>
</dbReference>
<dbReference type="InterPro" id="IPR001278">
    <property type="entry name" value="Arg-tRNA-ligase"/>
</dbReference>
<gene>
    <name evidence="12" type="ORF">HPULCUR_006362</name>
</gene>
<keyword evidence="4 10" id="KW-0547">Nucleotide-binding</keyword>
<dbReference type="SUPFAM" id="SSF52374">
    <property type="entry name" value="Nucleotidylyl transferase"/>
    <property type="match status" value="1"/>
</dbReference>
<accession>A0ABP9Y1P3</accession>
<dbReference type="InterPro" id="IPR009080">
    <property type="entry name" value="tRNAsynth_Ia_anticodon-bd"/>
</dbReference>
<dbReference type="SUPFAM" id="SSF55190">
    <property type="entry name" value="Arginyl-tRNA synthetase (ArgRS), N-terminal 'additional' domain"/>
    <property type="match status" value="1"/>
</dbReference>
<dbReference type="Pfam" id="PF00750">
    <property type="entry name" value="tRNA-synt_1d"/>
    <property type="match status" value="1"/>
</dbReference>
<keyword evidence="7 10" id="KW-0030">Aminoacyl-tRNA synthetase</keyword>
<organism evidence="12 13">
    <name type="scientific">Helicostylum pulchrum</name>
    <dbReference type="NCBI Taxonomy" id="562976"/>
    <lineage>
        <taxon>Eukaryota</taxon>
        <taxon>Fungi</taxon>
        <taxon>Fungi incertae sedis</taxon>
        <taxon>Mucoromycota</taxon>
        <taxon>Mucoromycotina</taxon>
        <taxon>Mucoromycetes</taxon>
        <taxon>Mucorales</taxon>
        <taxon>Mucorineae</taxon>
        <taxon>Mucoraceae</taxon>
        <taxon>Helicostylum</taxon>
    </lineage>
</organism>
<sequence length="569" mass="64697">MTTRLFRRAIAKPLASLSNQTEQKVLGILNTPKIALNHQFGVPIPKLASTTNPVTYCKELASKFEPNQYIEKVTPVGQFLQFDVRPDSYIRHTLNQVYDEKELYGTSKSQQGTVLIDYSSPNIAKPFHAGHLRSTILGNFIKNIHDACGYKTVGINYLGDWGKQYGLLAIGFDMFGDEAELKRDPIHHLYQVYVKINALAKQDATIDSQANAYFKKMEQGDPEALSQWRKFREISIDTYKHIYKRLNVDFDMYSGESQTEKYIPQVYDLLEKYNLMETTEDGACVIDLEEYKLGKAIIKRADGTSLYMTRDLASLALRRDMFGQFKKAVYVIGTEQDLYLRQLFKISELIHQHDPTWPIDLYHANFGRVMGMSTRKGTVIFLQDILDTAKDQMLTNIKAGNQIKMEQLESIDQVAEKLGSSAVIIQDMVAKRVKNYEFSWDRMTTAKGYTGVYLQYTYARMCGIERNVDIAITNEADLSLLKEPQAFELALTISQFPDIVQSSCKAMEPSMLVQYLFKLAHAIGQANTMLRVKGEDKSTAEARLLLFWAAKTTLGNGLKLVGINPLNRM</sequence>
<reference evidence="12 13" key="1">
    <citation type="submission" date="2024-04" db="EMBL/GenBank/DDBJ databases">
        <title>genome sequences of Mucor flavus KT1a and Helicostylum pulchrum KT1b strains isolation_sourced from the surface of a dry-aged beef.</title>
        <authorList>
            <person name="Toyotome T."/>
            <person name="Hosono M."/>
            <person name="Torimaru M."/>
            <person name="Fukuda K."/>
            <person name="Mikami N."/>
        </authorList>
    </citation>
    <scope>NUCLEOTIDE SEQUENCE [LARGE SCALE GENOMIC DNA]</scope>
    <source>
        <strain evidence="12 13">KT1b</strain>
    </source>
</reference>
<dbReference type="NCBIfam" id="TIGR00456">
    <property type="entry name" value="argS"/>
    <property type="match status" value="1"/>
</dbReference>
<evidence type="ECO:0000256" key="5">
    <source>
        <dbReference type="ARBA" id="ARBA00022840"/>
    </source>
</evidence>
<dbReference type="Gene3D" id="3.40.50.620">
    <property type="entry name" value="HUPs"/>
    <property type="match status" value="1"/>
</dbReference>
<keyword evidence="5 10" id="KW-0067">ATP-binding</keyword>
<comment type="catalytic activity">
    <reaction evidence="9">
        <text>tRNA(Arg) + L-arginine + ATP = L-arginyl-tRNA(Arg) + AMP + diphosphate</text>
        <dbReference type="Rhea" id="RHEA:20301"/>
        <dbReference type="Rhea" id="RHEA-COMP:9658"/>
        <dbReference type="Rhea" id="RHEA-COMP:9673"/>
        <dbReference type="ChEBI" id="CHEBI:30616"/>
        <dbReference type="ChEBI" id="CHEBI:32682"/>
        <dbReference type="ChEBI" id="CHEBI:33019"/>
        <dbReference type="ChEBI" id="CHEBI:78442"/>
        <dbReference type="ChEBI" id="CHEBI:78513"/>
        <dbReference type="ChEBI" id="CHEBI:456215"/>
        <dbReference type="EC" id="6.1.1.19"/>
    </reaction>
</comment>
<dbReference type="SMART" id="SM00836">
    <property type="entry name" value="DALR_1"/>
    <property type="match status" value="1"/>
</dbReference>
<dbReference type="PRINTS" id="PR01038">
    <property type="entry name" value="TRNASYNTHARG"/>
</dbReference>